<evidence type="ECO:0000313" key="2">
    <source>
        <dbReference type="Proteomes" id="UP000595437"/>
    </source>
</evidence>
<protein>
    <submittedName>
        <fullName evidence="1">Uncharacterized protein</fullName>
    </submittedName>
</protein>
<dbReference type="Proteomes" id="UP000595437">
    <property type="component" value="Chromosome 13"/>
</dbReference>
<dbReference type="AlphaFoldDB" id="A0A7T8GWE1"/>
<accession>A0A7T8GWE1</accession>
<name>A0A7T8GWE1_CALRO</name>
<gene>
    <name evidence="1" type="ORF">FKW44_019383</name>
</gene>
<organism evidence="1 2">
    <name type="scientific">Caligus rogercresseyi</name>
    <name type="common">Sea louse</name>
    <dbReference type="NCBI Taxonomy" id="217165"/>
    <lineage>
        <taxon>Eukaryota</taxon>
        <taxon>Metazoa</taxon>
        <taxon>Ecdysozoa</taxon>
        <taxon>Arthropoda</taxon>
        <taxon>Crustacea</taxon>
        <taxon>Multicrustacea</taxon>
        <taxon>Hexanauplia</taxon>
        <taxon>Copepoda</taxon>
        <taxon>Siphonostomatoida</taxon>
        <taxon>Caligidae</taxon>
        <taxon>Caligus</taxon>
    </lineage>
</organism>
<reference evidence="2" key="1">
    <citation type="submission" date="2021-01" db="EMBL/GenBank/DDBJ databases">
        <title>Caligus Genome Assembly.</title>
        <authorList>
            <person name="Gallardo-Escarate C."/>
        </authorList>
    </citation>
    <scope>NUCLEOTIDE SEQUENCE [LARGE SCALE GENOMIC DNA]</scope>
</reference>
<keyword evidence="2" id="KW-1185">Reference proteome</keyword>
<proteinExistence type="predicted"/>
<sequence>MGGGTVGTFIKIGPTSLGGGPESNGRRYPQHALIHLSFRVKIWVELACWITQSQL</sequence>
<evidence type="ECO:0000313" key="1">
    <source>
        <dbReference type="EMBL" id="QQP38721.1"/>
    </source>
</evidence>
<dbReference type="EMBL" id="CP045902">
    <property type="protein sequence ID" value="QQP38721.1"/>
    <property type="molecule type" value="Genomic_DNA"/>
</dbReference>